<gene>
    <name evidence="1" type="ORF">BIFLH658_01604</name>
</gene>
<sequence>MGKGTNFQFFIFDDWKIPSMLIGFGLFELFAHKEFHNRCVNCLAGSAFGVYLIHYHPAAKALLDGLAFTRQAVPVRASARGHDTMRAGHLRLLPGIGPRTPRPVRCDRRPQPRPLVRTGLEQSHGTLMHANSKQSAKVVFLKRRTTFANWTSPSFITGEYSTQKAYFQLRRV</sequence>
<dbReference type="Proteomes" id="UP000494211">
    <property type="component" value="Unassembled WGS sequence"/>
</dbReference>
<keyword evidence="2" id="KW-1185">Reference proteome</keyword>
<accession>A0ABY6YE64</accession>
<protein>
    <submittedName>
        <fullName evidence="1">Uncharacterized protein</fullName>
    </submittedName>
</protein>
<reference evidence="1 2" key="1">
    <citation type="submission" date="2019-10" db="EMBL/GenBank/DDBJ databases">
        <authorList>
            <consortium name="Melissa Lawson"/>
            <person name="O'neill I."/>
        </authorList>
    </citation>
    <scope>NUCLEOTIDE SEQUENCE [LARGE SCALE GENOMIC DNA]</scope>
    <source>
        <strain evidence="1">LH_658</strain>
    </source>
</reference>
<evidence type="ECO:0000313" key="1">
    <source>
        <dbReference type="EMBL" id="VWQ23996.1"/>
    </source>
</evidence>
<comment type="caution">
    <text evidence="1">The sequence shown here is derived from an EMBL/GenBank/DDBJ whole genome shotgun (WGS) entry which is preliminary data.</text>
</comment>
<proteinExistence type="predicted"/>
<evidence type="ECO:0000313" key="2">
    <source>
        <dbReference type="Proteomes" id="UP000494211"/>
    </source>
</evidence>
<name>A0ABY6YE64_BIFPS</name>
<dbReference type="EMBL" id="CABWJV010000004">
    <property type="protein sequence ID" value="VWQ23996.1"/>
    <property type="molecule type" value="Genomic_DNA"/>
</dbReference>
<organism evidence="1 2">
    <name type="scientific">Bifidobacterium pseudocatenulatum</name>
    <dbReference type="NCBI Taxonomy" id="28026"/>
    <lineage>
        <taxon>Bacteria</taxon>
        <taxon>Bacillati</taxon>
        <taxon>Actinomycetota</taxon>
        <taxon>Actinomycetes</taxon>
        <taxon>Bifidobacteriales</taxon>
        <taxon>Bifidobacteriaceae</taxon>
        <taxon>Bifidobacterium</taxon>
    </lineage>
</organism>